<organism evidence="2 3">
    <name type="scientific">Brachionus plicatilis</name>
    <name type="common">Marine rotifer</name>
    <name type="synonym">Brachionus muelleri</name>
    <dbReference type="NCBI Taxonomy" id="10195"/>
    <lineage>
        <taxon>Eukaryota</taxon>
        <taxon>Metazoa</taxon>
        <taxon>Spiralia</taxon>
        <taxon>Gnathifera</taxon>
        <taxon>Rotifera</taxon>
        <taxon>Eurotatoria</taxon>
        <taxon>Monogononta</taxon>
        <taxon>Pseudotrocha</taxon>
        <taxon>Ploima</taxon>
        <taxon>Brachionidae</taxon>
        <taxon>Brachionus</taxon>
    </lineage>
</organism>
<dbReference type="Proteomes" id="UP000276133">
    <property type="component" value="Unassembled WGS sequence"/>
</dbReference>
<feature type="compositionally biased region" description="Basic and acidic residues" evidence="1">
    <location>
        <begin position="198"/>
        <end position="214"/>
    </location>
</feature>
<feature type="compositionally biased region" description="Acidic residues" evidence="1">
    <location>
        <begin position="215"/>
        <end position="226"/>
    </location>
</feature>
<feature type="compositionally biased region" description="Basic and acidic residues" evidence="1">
    <location>
        <begin position="163"/>
        <end position="175"/>
    </location>
</feature>
<evidence type="ECO:0000313" key="3">
    <source>
        <dbReference type="Proteomes" id="UP000276133"/>
    </source>
</evidence>
<protein>
    <submittedName>
        <fullName evidence="2">Uncharacterized protein</fullName>
    </submittedName>
</protein>
<reference evidence="2 3" key="1">
    <citation type="journal article" date="2018" name="Sci. Rep.">
        <title>Genomic signatures of local adaptation to the degree of environmental predictability in rotifers.</title>
        <authorList>
            <person name="Franch-Gras L."/>
            <person name="Hahn C."/>
            <person name="Garcia-Roger E.M."/>
            <person name="Carmona M.J."/>
            <person name="Serra M."/>
            <person name="Gomez A."/>
        </authorList>
    </citation>
    <scope>NUCLEOTIDE SEQUENCE [LARGE SCALE GENOMIC DNA]</scope>
    <source>
        <strain evidence="2">HYR1</strain>
    </source>
</reference>
<feature type="region of interest" description="Disordered" evidence="1">
    <location>
        <begin position="246"/>
        <end position="331"/>
    </location>
</feature>
<dbReference type="AlphaFoldDB" id="A0A3M7QRS2"/>
<gene>
    <name evidence="2" type="ORF">BpHYR1_031327</name>
</gene>
<keyword evidence="3" id="KW-1185">Reference proteome</keyword>
<feature type="compositionally biased region" description="Polar residues" evidence="1">
    <location>
        <begin position="274"/>
        <end position="291"/>
    </location>
</feature>
<comment type="caution">
    <text evidence="2">The sequence shown here is derived from an EMBL/GenBank/DDBJ whole genome shotgun (WGS) entry which is preliminary data.</text>
</comment>
<dbReference type="OrthoDB" id="10498357at2759"/>
<accession>A0A3M7QRS2</accession>
<proteinExistence type="predicted"/>
<feature type="region of interest" description="Disordered" evidence="1">
    <location>
        <begin position="120"/>
        <end position="228"/>
    </location>
</feature>
<feature type="compositionally biased region" description="Polar residues" evidence="1">
    <location>
        <begin position="320"/>
        <end position="330"/>
    </location>
</feature>
<sequence>MLKVFNRGNKSQLTDSDSPDPRPQTSNYRRQASLRHSHYFGHTENYATLGSLKQGGKANLINSKKYISCENVRQSAEEYQDVIDEDSTDDENGFKEKIAKRYNSLTTLLMKSFRKAKIKKKKEAMMNDSARNEIFRDKSARSPRLHAERHNPSRSNDTPMLPPRHDNCRKNKSPEPEVASQSIATISRNQPVSKKKICHAENQKGSDENKKIDHDEPESDGSEECADGSVPVFLGAKIISNEFVELKPSVRKNTEPKISQLSEKKTNSEIKSEFSGQSGLSKTNIDGINDSSFEKKASDSPRIAISSANKPQAPKPPVQLSKNDSISGKRSLSLKRAKTFTEQLQEILLERKRASAQPPKENPKEEVKETSILESSSYKCSNKTLGYYDTINSTKSLYQNLDDSNYIKQIKNFNDSSMLKDSLVSELSFSNYSNDDSCDDFKDLVQVLARQDNLFKKKFFDCLMTKLWDTTLPYNEYLQLNKLMSALFGENYHKLDTSFLNSCSQSKTSKLNSEQVVNLVKMFLDSNKSENLPSAQNEELNFEYFSVANLISTLKRRQKKDTLSLEVDKFNSHLDTLLNTENKGTRPDPNFELERINFLNGINTKQNTELDKDLMKKNQDNYFSRNRFRNTMGNLDSILAQYTSGPTRPLQTISADSAISFPGVKFSTLQRDEPRPSIARSIMLNTPAKSSGIIASFQPSQFISQDLKRNPVSVSEVPQTFIASKVISLNKQCPPKPKISISEKEAMNVKMSKIRSVRELFKNDENPDNFPKKNEITMVKAENLVYAQFENNISKARLPSTKSLLSSSVDNKTLNKSISSPYTTAKKLHLQGIYSTLGPKKDSGDIIYYHPNQFKLNCVEKSKQVTCNRNPKDSRIYESKSTKSYQLSNILADKIYNYNSREMNQAYY</sequence>
<feature type="region of interest" description="Disordered" evidence="1">
    <location>
        <begin position="1"/>
        <end position="27"/>
    </location>
</feature>
<feature type="compositionally biased region" description="Basic and acidic residues" evidence="1">
    <location>
        <begin position="130"/>
        <end position="151"/>
    </location>
</feature>
<evidence type="ECO:0000256" key="1">
    <source>
        <dbReference type="SAM" id="MobiDB-lite"/>
    </source>
</evidence>
<dbReference type="EMBL" id="REGN01005285">
    <property type="protein sequence ID" value="RNA13963.1"/>
    <property type="molecule type" value="Genomic_DNA"/>
</dbReference>
<feature type="compositionally biased region" description="Basic and acidic residues" evidence="1">
    <location>
        <begin position="262"/>
        <end position="272"/>
    </location>
</feature>
<feature type="compositionally biased region" description="Polar residues" evidence="1">
    <location>
        <begin position="179"/>
        <end position="192"/>
    </location>
</feature>
<name>A0A3M7QRS2_BRAPC</name>
<evidence type="ECO:0000313" key="2">
    <source>
        <dbReference type="EMBL" id="RNA13963.1"/>
    </source>
</evidence>